<dbReference type="Gene3D" id="3.40.640.10">
    <property type="entry name" value="Type I PLP-dependent aspartate aminotransferase-like (Major domain)"/>
    <property type="match status" value="1"/>
</dbReference>
<protein>
    <submittedName>
        <fullName evidence="7">Aminotransferase class III-fold pyridoxal phosphate-dependent enzyme</fullName>
    </submittedName>
</protein>
<dbReference type="EMBL" id="DTGZ01000078">
    <property type="protein sequence ID" value="HGV97474.1"/>
    <property type="molecule type" value="Genomic_DNA"/>
</dbReference>
<keyword evidence="3 7" id="KW-0032">Aminotransferase</keyword>
<organism evidence="7">
    <name type="scientific">candidate division WOR-3 bacterium</name>
    <dbReference type="NCBI Taxonomy" id="2052148"/>
    <lineage>
        <taxon>Bacteria</taxon>
        <taxon>Bacteria division WOR-3</taxon>
    </lineage>
</organism>
<dbReference type="SUPFAM" id="SSF53383">
    <property type="entry name" value="PLP-dependent transferases"/>
    <property type="match status" value="1"/>
</dbReference>
<proteinExistence type="inferred from homology"/>
<dbReference type="Gene3D" id="3.90.1150.10">
    <property type="entry name" value="Aspartate Aminotransferase, domain 1"/>
    <property type="match status" value="1"/>
</dbReference>
<dbReference type="InterPro" id="IPR005814">
    <property type="entry name" value="Aminotrans_3"/>
</dbReference>
<comment type="cofactor">
    <cofactor evidence="1">
        <name>pyridoxal 5'-phosphate</name>
        <dbReference type="ChEBI" id="CHEBI:597326"/>
    </cofactor>
</comment>
<keyword evidence="4 7" id="KW-0808">Transferase</keyword>
<dbReference type="InterPro" id="IPR015421">
    <property type="entry name" value="PyrdxlP-dep_Trfase_major"/>
</dbReference>
<evidence type="ECO:0000256" key="4">
    <source>
        <dbReference type="ARBA" id="ARBA00022679"/>
    </source>
</evidence>
<evidence type="ECO:0000256" key="1">
    <source>
        <dbReference type="ARBA" id="ARBA00001933"/>
    </source>
</evidence>
<evidence type="ECO:0000313" key="7">
    <source>
        <dbReference type="EMBL" id="HGV97474.1"/>
    </source>
</evidence>
<dbReference type="InterPro" id="IPR015424">
    <property type="entry name" value="PyrdxlP-dep_Trfase"/>
</dbReference>
<evidence type="ECO:0000256" key="2">
    <source>
        <dbReference type="ARBA" id="ARBA00008954"/>
    </source>
</evidence>
<dbReference type="AlphaFoldDB" id="A0A7C4XAP9"/>
<dbReference type="PROSITE" id="PS00600">
    <property type="entry name" value="AA_TRANSFER_CLASS_3"/>
    <property type="match status" value="1"/>
</dbReference>
<comment type="similarity">
    <text evidence="2 6">Belongs to the class-III pyridoxal-phosphate-dependent aminotransferase family.</text>
</comment>
<dbReference type="InterPro" id="IPR049704">
    <property type="entry name" value="Aminotrans_3_PPA_site"/>
</dbReference>
<dbReference type="GO" id="GO:0030170">
    <property type="term" value="F:pyridoxal phosphate binding"/>
    <property type="evidence" value="ECO:0007669"/>
    <property type="project" value="InterPro"/>
</dbReference>
<dbReference type="PIRSF" id="PIRSF000521">
    <property type="entry name" value="Transaminase_4ab_Lys_Orn"/>
    <property type="match status" value="1"/>
</dbReference>
<dbReference type="GO" id="GO:0008483">
    <property type="term" value="F:transaminase activity"/>
    <property type="evidence" value="ECO:0007669"/>
    <property type="project" value="UniProtKB-KW"/>
</dbReference>
<dbReference type="PANTHER" id="PTHR11986:SF58">
    <property type="entry name" value="LEUCINE_METHIONINE RACEMASE"/>
    <property type="match status" value="1"/>
</dbReference>
<comment type="caution">
    <text evidence="7">The sequence shown here is derived from an EMBL/GenBank/DDBJ whole genome shotgun (WGS) entry which is preliminary data.</text>
</comment>
<dbReference type="PANTHER" id="PTHR11986">
    <property type="entry name" value="AMINOTRANSFERASE CLASS III"/>
    <property type="match status" value="1"/>
</dbReference>
<evidence type="ECO:0000256" key="5">
    <source>
        <dbReference type="ARBA" id="ARBA00022898"/>
    </source>
</evidence>
<evidence type="ECO:0000256" key="6">
    <source>
        <dbReference type="RuleBase" id="RU003560"/>
    </source>
</evidence>
<reference evidence="7" key="1">
    <citation type="journal article" date="2020" name="mSystems">
        <title>Genome- and Community-Level Interaction Insights into Carbon Utilization and Element Cycling Functions of Hydrothermarchaeota in Hydrothermal Sediment.</title>
        <authorList>
            <person name="Zhou Z."/>
            <person name="Liu Y."/>
            <person name="Xu W."/>
            <person name="Pan J."/>
            <person name="Luo Z.H."/>
            <person name="Li M."/>
        </authorList>
    </citation>
    <scope>NUCLEOTIDE SEQUENCE [LARGE SCALE GENOMIC DNA]</scope>
    <source>
        <strain evidence="7">SpSt-774</strain>
    </source>
</reference>
<sequence>METNIKYTSPKLSKKAQLLIERDKKVMFGAHTRTREIPLVVERAKGVWVYDVSGKRYLDFGAGFAVVGTGHCPPEVIKSATAQLKKLIHISGSDFYYKPQILLAEKLVRITPGKFAKRVYLGSSGAEAIEASLKIARYYTRRPKMISFIGAFHGRTFAGMTMSGSKRVQRSHFSNLIPEVIHTPYPYCYNCLFNESYPECLRKEFDGETIPYCLSYLTDVIFERLVDPEDVALILVEPIQGEGGYIVPPKEFLPALRKIADKYGIVLVFDEIQCGLGRTGKWFAAEHFDTIPDIILIAKALASGLPMSATVGRAELMDPTVDQRAWIPGSHGSTFSGNPVCAAAALKTLELIENGLIDNAREVGEYMKERLIEIANRHKIIGEVRGLGLMIGLEIVQDKANKKPFPLRVTKDGKNIKEVLTGECFKRGLIIYGAGFSSLRISPPLIITKNEAEMAMEIIEQAIDFVERQLW</sequence>
<dbReference type="CDD" id="cd00610">
    <property type="entry name" value="OAT_like"/>
    <property type="match status" value="1"/>
</dbReference>
<dbReference type="Pfam" id="PF00202">
    <property type="entry name" value="Aminotran_3"/>
    <property type="match status" value="1"/>
</dbReference>
<keyword evidence="5 6" id="KW-0663">Pyridoxal phosphate</keyword>
<name>A0A7C4XAP9_UNCW3</name>
<dbReference type="FunFam" id="3.40.640.10:FF:000013">
    <property type="entry name" value="4-aminobutyrate aminotransferase"/>
    <property type="match status" value="1"/>
</dbReference>
<evidence type="ECO:0000256" key="3">
    <source>
        <dbReference type="ARBA" id="ARBA00022576"/>
    </source>
</evidence>
<dbReference type="InterPro" id="IPR050103">
    <property type="entry name" value="Class-III_PLP-dep_AT"/>
</dbReference>
<dbReference type="GO" id="GO:0042802">
    <property type="term" value="F:identical protein binding"/>
    <property type="evidence" value="ECO:0007669"/>
    <property type="project" value="TreeGrafter"/>
</dbReference>
<dbReference type="InterPro" id="IPR015422">
    <property type="entry name" value="PyrdxlP-dep_Trfase_small"/>
</dbReference>
<accession>A0A7C4XAP9</accession>
<gene>
    <name evidence="7" type="ORF">ENV60_04175</name>
</gene>